<dbReference type="PANTHER" id="PTHR10161">
    <property type="entry name" value="TARTRATE-RESISTANT ACID PHOSPHATASE TYPE 5"/>
    <property type="match status" value="1"/>
</dbReference>
<reference evidence="5 6" key="1">
    <citation type="journal article" date="2018" name="Environ. Microbiol.">
        <title>Ecological and genomic features of two widespread freshwater picocyanobacteria.</title>
        <authorList>
            <person name="Cabello-Yeves P.J."/>
            <person name="Picazo A."/>
            <person name="Camacho A."/>
            <person name="Callieri C."/>
            <person name="Rosselli R."/>
            <person name="Roda-Garcia J.J."/>
            <person name="Coutinho F.H."/>
            <person name="Rodriguez-Valera F."/>
        </authorList>
    </citation>
    <scope>NUCLEOTIDE SEQUENCE [LARGE SCALE GENOMIC DNA]</scope>
    <source>
        <strain evidence="5 6">Tous</strain>
    </source>
</reference>
<dbReference type="InterPro" id="IPR051558">
    <property type="entry name" value="Metallophosphoesterase_PAP"/>
</dbReference>
<sequence>MFQRSTPKNLTWPGAFVSRRGFLSLAGLGVAALAASGLSPDAAAAPRGGAKPLLPPRGDLRLVAISDLNSSYGSTSYLPEVLRAVELIPSWKPDLVLCGGDMVAGQKQGLSRVHLSAMWASFHRQLLAPLERAGLPVAITMGNHDASSARSAGKYIFELDRQEAERYWRGQQNALGLKFVDASRFPFAYSVRQHDLFLLVWDASSAALPAEQVAWAERQLRSPEAQSARLRLVLGHLPLLAVGEGRDRPGEVLQQSEALRQLLERTGAHAYISGHHHAFFPGRVGQLDLLNLGALGSGPRRRLQDSTAPVQTLTVIDAFWPQGDGAGRTTYTSYNMTTLESISSQQLPAQIQPSMGPSLRRIG</sequence>
<dbReference type="RefSeq" id="WP_106502557.1">
    <property type="nucleotide sequence ID" value="NZ_PXXO01000005.1"/>
</dbReference>
<evidence type="ECO:0000259" key="4">
    <source>
        <dbReference type="Pfam" id="PF00149"/>
    </source>
</evidence>
<dbReference type="PANTHER" id="PTHR10161:SF14">
    <property type="entry name" value="TARTRATE-RESISTANT ACID PHOSPHATASE TYPE 5"/>
    <property type="match status" value="1"/>
</dbReference>
<evidence type="ECO:0000256" key="1">
    <source>
        <dbReference type="ARBA" id="ARBA00022729"/>
    </source>
</evidence>
<keyword evidence="3" id="KW-0472">Membrane</keyword>
<evidence type="ECO:0000256" key="3">
    <source>
        <dbReference type="ARBA" id="ARBA00023136"/>
    </source>
</evidence>
<keyword evidence="6" id="KW-1185">Reference proteome</keyword>
<dbReference type="GO" id="GO:0016787">
    <property type="term" value="F:hydrolase activity"/>
    <property type="evidence" value="ECO:0007669"/>
    <property type="project" value="UniProtKB-KW"/>
</dbReference>
<comment type="caution">
    <text evidence="5">The sequence shown here is derived from an EMBL/GenBank/DDBJ whole genome shotgun (WGS) entry which is preliminary data.</text>
</comment>
<name>A0A2P7MXT5_9CYAN</name>
<gene>
    <name evidence="5" type="ORF">C7K55_05680</name>
</gene>
<dbReference type="OrthoDB" id="651281at2"/>
<accession>A0A2P7MXT5</accession>
<keyword evidence="1" id="KW-0732">Signal</keyword>
<evidence type="ECO:0000313" key="5">
    <source>
        <dbReference type="EMBL" id="PSJ06040.1"/>
    </source>
</evidence>
<proteinExistence type="predicted"/>
<feature type="domain" description="Calcineurin-like phosphoesterase" evidence="4">
    <location>
        <begin position="60"/>
        <end position="278"/>
    </location>
</feature>
<dbReference type="Pfam" id="PF00149">
    <property type="entry name" value="Metallophos"/>
    <property type="match status" value="1"/>
</dbReference>
<dbReference type="SUPFAM" id="SSF56300">
    <property type="entry name" value="Metallo-dependent phosphatases"/>
    <property type="match status" value="1"/>
</dbReference>
<dbReference type="InterPro" id="IPR004843">
    <property type="entry name" value="Calcineurin-like_PHP"/>
</dbReference>
<dbReference type="Gene3D" id="3.60.21.10">
    <property type="match status" value="1"/>
</dbReference>
<evidence type="ECO:0000256" key="2">
    <source>
        <dbReference type="ARBA" id="ARBA00022801"/>
    </source>
</evidence>
<dbReference type="Proteomes" id="UP000243002">
    <property type="component" value="Unassembled WGS sequence"/>
</dbReference>
<evidence type="ECO:0000313" key="6">
    <source>
        <dbReference type="Proteomes" id="UP000243002"/>
    </source>
</evidence>
<protein>
    <submittedName>
        <fullName evidence="5">Metallophosphoesterase</fullName>
    </submittedName>
</protein>
<keyword evidence="2" id="KW-0378">Hydrolase</keyword>
<dbReference type="AlphaFoldDB" id="A0A2P7MXT5"/>
<dbReference type="EMBL" id="PXXO01000005">
    <property type="protein sequence ID" value="PSJ06040.1"/>
    <property type="molecule type" value="Genomic_DNA"/>
</dbReference>
<organism evidence="5 6">
    <name type="scientific">Cyanobium usitatum str. Tous</name>
    <dbReference type="NCBI Taxonomy" id="2116684"/>
    <lineage>
        <taxon>Bacteria</taxon>
        <taxon>Bacillati</taxon>
        <taxon>Cyanobacteriota</taxon>
        <taxon>Cyanophyceae</taxon>
        <taxon>Synechococcales</taxon>
        <taxon>Prochlorococcaceae</taxon>
        <taxon>Cyanobium</taxon>
    </lineage>
</organism>
<dbReference type="InterPro" id="IPR029052">
    <property type="entry name" value="Metallo-depent_PP-like"/>
</dbReference>
<dbReference type="InterPro" id="IPR006311">
    <property type="entry name" value="TAT_signal"/>
</dbReference>
<dbReference type="PROSITE" id="PS51318">
    <property type="entry name" value="TAT"/>
    <property type="match status" value="1"/>
</dbReference>